<evidence type="ECO:0000313" key="2">
    <source>
        <dbReference type="EMBL" id="MXP22395.1"/>
    </source>
</evidence>
<dbReference type="Proteomes" id="UP000475545">
    <property type="component" value="Unassembled WGS sequence"/>
</dbReference>
<sequence length="210" mass="22518">MTFAQDERAALVDTLRSVGPEAPTLCAGWTAKDLLAHLVVRERRPDTAPGIMIPAFAGHTEKVRAGAAAGSWDTMLEQLAGGPPLYSPLKVVDRWANLAEMFVHHEDVLRGAARPDQTWTPRELSAELQEALIAPAKSMSKMTLKGSPARVTLRTRDARDLVTVGTGPEVIVIGHPGELLLFAFGRAPVDVVFDGDDQAVAAVRAAKRGL</sequence>
<dbReference type="Pfam" id="PF11716">
    <property type="entry name" value="MDMPI_N"/>
    <property type="match status" value="1"/>
</dbReference>
<evidence type="ECO:0000259" key="1">
    <source>
        <dbReference type="Pfam" id="PF11716"/>
    </source>
</evidence>
<feature type="domain" description="Mycothiol-dependent maleylpyruvate isomerase metal-binding" evidence="1">
    <location>
        <begin position="6"/>
        <end position="44"/>
    </location>
</feature>
<accession>A0A6L7GUP9</accession>
<dbReference type="NCBIfam" id="TIGR03085">
    <property type="entry name" value="TIGR03085 family metal-binding protein"/>
    <property type="match status" value="1"/>
</dbReference>
<proteinExistence type="predicted"/>
<name>A0A6L7GUP9_9ACTN</name>
<dbReference type="RefSeq" id="WP_160902546.1">
    <property type="nucleotide sequence ID" value="NZ_CP102850.1"/>
</dbReference>
<organism evidence="2 3">
    <name type="scientific">Gordonia mangrovi</name>
    <dbReference type="NCBI Taxonomy" id="2665643"/>
    <lineage>
        <taxon>Bacteria</taxon>
        <taxon>Bacillati</taxon>
        <taxon>Actinomycetota</taxon>
        <taxon>Actinomycetes</taxon>
        <taxon>Mycobacteriales</taxon>
        <taxon>Gordoniaceae</taxon>
        <taxon>Gordonia</taxon>
    </lineage>
</organism>
<dbReference type="InterPro" id="IPR024344">
    <property type="entry name" value="MDMPI_metal-binding"/>
</dbReference>
<evidence type="ECO:0000313" key="3">
    <source>
        <dbReference type="Proteomes" id="UP000475545"/>
    </source>
</evidence>
<protein>
    <submittedName>
        <fullName evidence="2">TIGR03085 family protein</fullName>
    </submittedName>
</protein>
<comment type="caution">
    <text evidence="2">The sequence shown here is derived from an EMBL/GenBank/DDBJ whole genome shotgun (WGS) entry which is preliminary data.</text>
</comment>
<dbReference type="InterPro" id="IPR017519">
    <property type="entry name" value="CHP03085"/>
</dbReference>
<dbReference type="AlphaFoldDB" id="A0A6L7GUP9"/>
<gene>
    <name evidence="2" type="ORF">GIY30_13705</name>
</gene>
<dbReference type="InterPro" id="IPR017517">
    <property type="entry name" value="Maleyloyr_isom"/>
</dbReference>
<keyword evidence="3" id="KW-1185">Reference proteome</keyword>
<dbReference type="EMBL" id="WMBR01000003">
    <property type="protein sequence ID" value="MXP22395.1"/>
    <property type="molecule type" value="Genomic_DNA"/>
</dbReference>
<dbReference type="GO" id="GO:0046872">
    <property type="term" value="F:metal ion binding"/>
    <property type="evidence" value="ECO:0007669"/>
    <property type="project" value="InterPro"/>
</dbReference>
<dbReference type="SUPFAM" id="SSF109854">
    <property type="entry name" value="DinB/YfiT-like putative metalloenzymes"/>
    <property type="match status" value="1"/>
</dbReference>
<dbReference type="InterPro" id="IPR034660">
    <property type="entry name" value="DinB/YfiT-like"/>
</dbReference>
<reference evidence="2 3" key="1">
    <citation type="submission" date="2019-11" db="EMBL/GenBank/DDBJ databases">
        <title>Gordonia sp. nov., a novel actinobacterium isolated from mangrove soil in Hainan.</title>
        <authorList>
            <person name="Huang X."/>
            <person name="Xie Y."/>
            <person name="Chu X."/>
            <person name="Xiao K."/>
        </authorList>
    </citation>
    <scope>NUCLEOTIDE SEQUENCE [LARGE SCALE GENOMIC DNA]</scope>
    <source>
        <strain evidence="2 3">HNM0687</strain>
    </source>
</reference>
<dbReference type="NCBIfam" id="TIGR03083">
    <property type="entry name" value="maleylpyruvate isomerase family mycothiol-dependent enzyme"/>
    <property type="match status" value="1"/>
</dbReference>
<dbReference type="Gene3D" id="1.20.120.450">
    <property type="entry name" value="dinb family like domain"/>
    <property type="match status" value="1"/>
</dbReference>